<dbReference type="InterPro" id="IPR023845">
    <property type="entry name" value="DUF3817_TM"/>
</dbReference>
<dbReference type="OrthoDB" id="9342687at2"/>
<feature type="transmembrane region" description="Helical" evidence="6">
    <location>
        <begin position="82"/>
        <end position="102"/>
    </location>
</feature>
<keyword evidence="2" id="KW-1003">Cell membrane</keyword>
<evidence type="ECO:0000256" key="1">
    <source>
        <dbReference type="ARBA" id="ARBA00004651"/>
    </source>
</evidence>
<comment type="caution">
    <text evidence="8">The sequence shown here is derived from an EMBL/GenBank/DDBJ whole genome shotgun (WGS) entry which is preliminary data.</text>
</comment>
<dbReference type="NCBIfam" id="TIGR03954">
    <property type="entry name" value="integ_memb_HG"/>
    <property type="match status" value="1"/>
</dbReference>
<reference evidence="8 9" key="1">
    <citation type="submission" date="2019-09" db="EMBL/GenBank/DDBJ databases">
        <title>Arthrobacter zafarii sp. nov., a moderately thermotolerant and halotolerant actinobacterium isolated from Cholistan desert soil of Pakistan.</title>
        <authorList>
            <person name="Amin A."/>
            <person name="Ahmed I."/>
            <person name="Khalid N."/>
            <person name="Schumann P."/>
            <person name="Busse H.J."/>
            <person name="Khan I.U."/>
            <person name="Li S."/>
            <person name="Li W.J."/>
        </authorList>
    </citation>
    <scope>NUCLEOTIDE SEQUENCE [LARGE SCALE GENOMIC DNA]</scope>
    <source>
        <strain evidence="8 9">NCCP-1664</strain>
    </source>
</reference>
<dbReference type="GO" id="GO:0005886">
    <property type="term" value="C:plasma membrane"/>
    <property type="evidence" value="ECO:0007669"/>
    <property type="project" value="UniProtKB-SubCell"/>
</dbReference>
<evidence type="ECO:0000256" key="5">
    <source>
        <dbReference type="ARBA" id="ARBA00023136"/>
    </source>
</evidence>
<dbReference type="PANTHER" id="PTHR40077:SF2">
    <property type="entry name" value="MEMBRANE PROTEIN"/>
    <property type="match status" value="1"/>
</dbReference>
<name>A0A5A7NLD2_9MICC</name>
<dbReference type="RefSeq" id="WP_149955267.1">
    <property type="nucleotide sequence ID" value="NZ_BKDJ01000001.1"/>
</dbReference>
<dbReference type="PANTHER" id="PTHR40077">
    <property type="entry name" value="MEMBRANE PROTEIN-RELATED"/>
    <property type="match status" value="1"/>
</dbReference>
<keyword evidence="4 6" id="KW-1133">Transmembrane helix</keyword>
<sequence>MTEQTAPAQKKRRFAGTPAQIRSAARLYKVLAYATGVMLLLVVVEMVAKYGYGTEIVLGGTGADGASNGLGFLPADSFEGGFNLSTAVLIVHGWMYVIYLIADFRLWSLMRWPFTRFVTIALGGVVPALSFIMEAKVHKEVERELAAHPQAAKRY</sequence>
<proteinExistence type="predicted"/>
<organism evidence="8 9">
    <name type="scientific">Zafaria cholistanensis</name>
    <dbReference type="NCBI Taxonomy" id="1682741"/>
    <lineage>
        <taxon>Bacteria</taxon>
        <taxon>Bacillati</taxon>
        <taxon>Actinomycetota</taxon>
        <taxon>Actinomycetes</taxon>
        <taxon>Micrococcales</taxon>
        <taxon>Micrococcaceae</taxon>
        <taxon>Zafaria</taxon>
    </lineage>
</organism>
<keyword evidence="3 6" id="KW-0812">Transmembrane</keyword>
<dbReference type="Pfam" id="PF12823">
    <property type="entry name" value="DUF3817"/>
    <property type="match status" value="1"/>
</dbReference>
<evidence type="ECO:0000256" key="3">
    <source>
        <dbReference type="ARBA" id="ARBA00022692"/>
    </source>
</evidence>
<evidence type="ECO:0000313" key="8">
    <source>
        <dbReference type="EMBL" id="GER21753.1"/>
    </source>
</evidence>
<keyword evidence="9" id="KW-1185">Reference proteome</keyword>
<keyword evidence="5 6" id="KW-0472">Membrane</keyword>
<evidence type="ECO:0000256" key="2">
    <source>
        <dbReference type="ARBA" id="ARBA00022475"/>
    </source>
</evidence>
<dbReference type="AlphaFoldDB" id="A0A5A7NLD2"/>
<evidence type="ECO:0000259" key="7">
    <source>
        <dbReference type="Pfam" id="PF12823"/>
    </source>
</evidence>
<feature type="transmembrane region" description="Helical" evidence="6">
    <location>
        <begin position="30"/>
        <end position="48"/>
    </location>
</feature>
<feature type="transmembrane region" description="Helical" evidence="6">
    <location>
        <begin position="114"/>
        <end position="133"/>
    </location>
</feature>
<feature type="domain" description="DUF3817" evidence="7">
    <location>
        <begin position="26"/>
        <end position="139"/>
    </location>
</feature>
<comment type="subcellular location">
    <subcellularLocation>
        <location evidence="1">Cell membrane</location>
        <topology evidence="1">Multi-pass membrane protein</topology>
    </subcellularLocation>
</comment>
<evidence type="ECO:0000313" key="9">
    <source>
        <dbReference type="Proteomes" id="UP000325307"/>
    </source>
</evidence>
<evidence type="ECO:0000256" key="4">
    <source>
        <dbReference type="ARBA" id="ARBA00022989"/>
    </source>
</evidence>
<protein>
    <submittedName>
        <fullName evidence="8">Membrane protein</fullName>
    </submittedName>
</protein>
<accession>A0A5A7NLD2</accession>
<gene>
    <name evidence="8" type="ORF">NCCP1664_02500</name>
</gene>
<evidence type="ECO:0000256" key="6">
    <source>
        <dbReference type="SAM" id="Phobius"/>
    </source>
</evidence>
<dbReference type="Proteomes" id="UP000325307">
    <property type="component" value="Unassembled WGS sequence"/>
</dbReference>
<dbReference type="EMBL" id="BKDJ01000001">
    <property type="protein sequence ID" value="GER21753.1"/>
    <property type="molecule type" value="Genomic_DNA"/>
</dbReference>